<evidence type="ECO:0000259" key="2">
    <source>
        <dbReference type="Pfam" id="PF13392"/>
    </source>
</evidence>
<keyword evidence="3" id="KW-0540">Nuclease</keyword>
<dbReference type="CDD" id="cd00085">
    <property type="entry name" value="HNHc"/>
    <property type="match status" value="1"/>
</dbReference>
<evidence type="ECO:0000256" key="1">
    <source>
        <dbReference type="SAM" id="MobiDB-lite"/>
    </source>
</evidence>
<dbReference type="AlphaFoldDB" id="A0A9X8VDQ1"/>
<evidence type="ECO:0000313" key="3">
    <source>
        <dbReference type="EMBL" id="TFU60647.1"/>
    </source>
</evidence>
<proteinExistence type="predicted"/>
<dbReference type="EMBL" id="SPSG01003436">
    <property type="protein sequence ID" value="TFU60647.1"/>
    <property type="molecule type" value="Genomic_DNA"/>
</dbReference>
<feature type="compositionally biased region" description="Basic residues" evidence="1">
    <location>
        <begin position="1"/>
        <end position="14"/>
    </location>
</feature>
<name>A0A9X8VDQ1_SERMA</name>
<keyword evidence="3" id="KW-0378">Hydrolase</keyword>
<dbReference type="InterPro" id="IPR044925">
    <property type="entry name" value="His-Me_finger_sf"/>
</dbReference>
<dbReference type="Pfam" id="PF13392">
    <property type="entry name" value="HNH_3"/>
    <property type="match status" value="1"/>
</dbReference>
<sequence>MKRLGLRREAKRRPGVGSGSGNPAWKGGRRTRSDGYIAIWTEDGERLEHQVVMEKHIGRKLVSGEVVHHRDRNKKNNEITNLELMTQSEHAKIHAMEMHSARYEK</sequence>
<comment type="caution">
    <text evidence="3">The sequence shown here is derived from an EMBL/GenBank/DDBJ whole genome shotgun (WGS) entry which is preliminary data.</text>
</comment>
<organism evidence="3">
    <name type="scientific">Serratia marcescens</name>
    <dbReference type="NCBI Taxonomy" id="615"/>
    <lineage>
        <taxon>Bacteria</taxon>
        <taxon>Pseudomonadati</taxon>
        <taxon>Pseudomonadota</taxon>
        <taxon>Gammaproteobacteria</taxon>
        <taxon>Enterobacterales</taxon>
        <taxon>Yersiniaceae</taxon>
        <taxon>Serratia</taxon>
    </lineage>
</organism>
<dbReference type="SUPFAM" id="SSF54060">
    <property type="entry name" value="His-Me finger endonucleases"/>
    <property type="match status" value="1"/>
</dbReference>
<feature type="region of interest" description="Disordered" evidence="1">
    <location>
        <begin position="1"/>
        <end position="30"/>
    </location>
</feature>
<keyword evidence="3" id="KW-0255">Endonuclease</keyword>
<dbReference type="Gene3D" id="3.90.75.20">
    <property type="match status" value="1"/>
</dbReference>
<accession>A0A9X8VDQ1</accession>
<dbReference type="InterPro" id="IPR003615">
    <property type="entry name" value="HNH_nuc"/>
</dbReference>
<dbReference type="GO" id="GO:0004519">
    <property type="term" value="F:endonuclease activity"/>
    <property type="evidence" value="ECO:0007669"/>
    <property type="project" value="UniProtKB-KW"/>
</dbReference>
<gene>
    <name evidence="3" type="ORF">E0L31_25080</name>
</gene>
<reference evidence="3" key="1">
    <citation type="submission" date="2019-03" db="EMBL/GenBank/DDBJ databases">
        <title>Serratia marcescens strain N2 draft genome.</title>
        <authorList>
            <person name="Yassin A."/>
            <person name="El-Kenawy N."/>
            <person name="Youssef N.H."/>
        </authorList>
    </citation>
    <scope>NUCLEOTIDE SEQUENCE [LARGE SCALE GENOMIC DNA]</scope>
    <source>
        <strain evidence="3">N2</strain>
    </source>
</reference>
<feature type="domain" description="HNH nuclease" evidence="2">
    <location>
        <begin position="49"/>
        <end position="91"/>
    </location>
</feature>
<protein>
    <submittedName>
        <fullName evidence="3">HNH endonuclease</fullName>
    </submittedName>
</protein>